<feature type="region of interest" description="Disordered" evidence="2">
    <location>
        <begin position="753"/>
        <end position="818"/>
    </location>
</feature>
<proteinExistence type="predicted"/>
<feature type="region of interest" description="Disordered" evidence="2">
    <location>
        <begin position="247"/>
        <end position="302"/>
    </location>
</feature>
<gene>
    <name evidence="3" type="ORF">FOL46_005083</name>
</gene>
<reference evidence="3 4" key="1">
    <citation type="submission" date="2020-04" db="EMBL/GenBank/DDBJ databases">
        <title>Perkinsus olseni comparative genomics.</title>
        <authorList>
            <person name="Bogema D.R."/>
        </authorList>
    </citation>
    <scope>NUCLEOTIDE SEQUENCE [LARGE SCALE GENOMIC DNA]</scope>
    <source>
        <strain evidence="3">ATCC PRA-31</strain>
    </source>
</reference>
<dbReference type="Proteomes" id="UP000572268">
    <property type="component" value="Unassembled WGS sequence"/>
</dbReference>
<organism evidence="3 4">
    <name type="scientific">Perkinsus olseni</name>
    <name type="common">Perkinsus atlanticus</name>
    <dbReference type="NCBI Taxonomy" id="32597"/>
    <lineage>
        <taxon>Eukaryota</taxon>
        <taxon>Sar</taxon>
        <taxon>Alveolata</taxon>
        <taxon>Perkinsozoa</taxon>
        <taxon>Perkinsea</taxon>
        <taxon>Perkinsida</taxon>
        <taxon>Perkinsidae</taxon>
        <taxon>Perkinsus</taxon>
    </lineage>
</organism>
<name>A0A7J6LUD0_PEROL</name>
<feature type="region of interest" description="Disordered" evidence="2">
    <location>
        <begin position="705"/>
        <end position="737"/>
    </location>
</feature>
<feature type="coiled-coil region" evidence="1">
    <location>
        <begin position="359"/>
        <end position="437"/>
    </location>
</feature>
<comment type="caution">
    <text evidence="3">The sequence shown here is derived from an EMBL/GenBank/DDBJ whole genome shotgun (WGS) entry which is preliminary data.</text>
</comment>
<accession>A0A7J6LUD0</accession>
<feature type="compositionally biased region" description="Polar residues" evidence="2">
    <location>
        <begin position="720"/>
        <end position="729"/>
    </location>
</feature>
<evidence type="ECO:0000256" key="1">
    <source>
        <dbReference type="SAM" id="Coils"/>
    </source>
</evidence>
<keyword evidence="1" id="KW-0175">Coiled coil</keyword>
<sequence>MCRANVFGLIKWEIGTTQASFSNQNALFALVSAKQFRAEGFTVKPLPVIRQSSRVELPMRKLKKQKAKGRFQPSAKKVTDAMAPGSELVPYIPREYVRVTTRFFSNPEQIEALMNFIFSPLKPEDTESDRKEYEEELGRFQDMQRKYTEGFRKHEEEAERLAHAAIAQLPADLYDEAIKSEPEALPRELKLHVMYYNQFRQDLTELEQVKLQLFHNLMYIRYPHYEHKRRSPEKFWVPENRIMSRQQEAALKQKEAAHRLSGRSSFGSTRDNSLKGPSIEGYSPEDTRRADKSAGFPKNNRPSSALYDFESHLRSLLPPKFYRTFGADSFLSAAHKSGRTRRVRIKSKSREEKRELINLWREEKLRQAQKKDLEALEERKAEERLRRRQEAARRRRAEILKERLYEYELDREMIKESREQKEEADRIRAKLAAQRDARRRQLIKQKIAEWRESGLIEDPPVASATSDSRGDGLPFGLRPNTKYGIRNYAATHPAPVKLPPMAGLDRGNFSIATPPGSKRGSSEECTRLLKELHRRKLTETRMADEIDRLERERANLKAQLAEAVEGLRQRQRELSSASTDLEVSRQLEREASLEAERSLRELDRLRLENARLKRELEDRARDGALLLVDREQTIQHLRQALASAISWALENDEAEAAPKQPHHTTVTTSPPPSLDVELGLAPTTSSTQRSGYFETYDTSECSTVDAAQQRKFTPVKPMTSELQTEPRSSLRSRRSGYASKNVADVRFSPGCVSEASSRASFRSGDVDSHDSSNCSTNPGMPNGRPKFSLGPVSREPRRGRQTRKIDAGSAASAACPTQ</sequence>
<evidence type="ECO:0000313" key="3">
    <source>
        <dbReference type="EMBL" id="KAF4662908.1"/>
    </source>
</evidence>
<feature type="compositionally biased region" description="Basic and acidic residues" evidence="2">
    <location>
        <begin position="794"/>
        <end position="806"/>
    </location>
</feature>
<feature type="compositionally biased region" description="Polar residues" evidence="2">
    <location>
        <begin position="262"/>
        <end position="271"/>
    </location>
</feature>
<dbReference type="AlphaFoldDB" id="A0A7J6LUD0"/>
<evidence type="ECO:0000313" key="4">
    <source>
        <dbReference type="Proteomes" id="UP000572268"/>
    </source>
</evidence>
<evidence type="ECO:0000256" key="2">
    <source>
        <dbReference type="SAM" id="MobiDB-lite"/>
    </source>
</evidence>
<dbReference type="EMBL" id="JABANN010000305">
    <property type="protein sequence ID" value="KAF4662908.1"/>
    <property type="molecule type" value="Genomic_DNA"/>
</dbReference>
<feature type="region of interest" description="Disordered" evidence="2">
    <location>
        <begin position="654"/>
        <end position="691"/>
    </location>
</feature>
<feature type="coiled-coil region" evidence="1">
    <location>
        <begin position="539"/>
        <end position="622"/>
    </location>
</feature>
<protein>
    <submittedName>
        <fullName evidence="3">Uncharacterized protein</fullName>
    </submittedName>
</protein>
<feature type="compositionally biased region" description="Polar residues" evidence="2">
    <location>
        <begin position="682"/>
        <end position="691"/>
    </location>
</feature>